<comment type="caution">
    <text evidence="1">The sequence shown here is derived from an EMBL/GenBank/DDBJ whole genome shotgun (WGS) entry which is preliminary data.</text>
</comment>
<proteinExistence type="predicted"/>
<reference evidence="1 2" key="1">
    <citation type="journal article" date="2012" name="Genome Biol.">
        <title>Sequencing three crocodilian genomes to illuminate the evolution of archosaurs and amniotes.</title>
        <authorList>
            <person name="St John J.A."/>
            <person name="Braun E.L."/>
            <person name="Isberg S.R."/>
            <person name="Miles L.G."/>
            <person name="Chong A.Y."/>
            <person name="Gongora J."/>
            <person name="Dalzell P."/>
            <person name="Moran C."/>
            <person name="Bed'hom B."/>
            <person name="Abzhanov A."/>
            <person name="Burgess S.C."/>
            <person name="Cooksey A.M."/>
            <person name="Castoe T.A."/>
            <person name="Crawford N.G."/>
            <person name="Densmore L.D."/>
            <person name="Drew J.C."/>
            <person name="Edwards S.V."/>
            <person name="Faircloth B.C."/>
            <person name="Fujita M.K."/>
            <person name="Greenwold M.J."/>
            <person name="Hoffmann F.G."/>
            <person name="Howard J.M."/>
            <person name="Iguchi T."/>
            <person name="Janes D.E."/>
            <person name="Khan S.Y."/>
            <person name="Kohno S."/>
            <person name="de Koning A.J."/>
            <person name="Lance S.L."/>
            <person name="McCarthy F.M."/>
            <person name="McCormack J.E."/>
            <person name="Merchant M.E."/>
            <person name="Peterson D.G."/>
            <person name="Pollock D.D."/>
            <person name="Pourmand N."/>
            <person name="Raney B.J."/>
            <person name="Roessler K.A."/>
            <person name="Sanford J.R."/>
            <person name="Sawyer R.H."/>
            <person name="Schmidt C.J."/>
            <person name="Triplett E.W."/>
            <person name="Tuberville T.D."/>
            <person name="Venegas-Anaya M."/>
            <person name="Howard J.T."/>
            <person name="Jarvis E.D."/>
            <person name="Guillette L.J.Jr."/>
            <person name="Glenn T.C."/>
            <person name="Green R.E."/>
            <person name="Ray D.A."/>
        </authorList>
    </citation>
    <scope>NUCLEOTIDE SEQUENCE [LARGE SCALE GENOMIC DNA]</scope>
    <source>
        <strain evidence="1">KSC_2009_1</strain>
    </source>
</reference>
<dbReference type="EMBL" id="AKHW03004772">
    <property type="protein sequence ID" value="KYO28746.1"/>
    <property type="molecule type" value="Genomic_DNA"/>
</dbReference>
<protein>
    <recommendedName>
        <fullName evidence="3">Endonuclease/exonuclease/phosphatase domain-containing protein</fullName>
    </recommendedName>
</protein>
<name>A0A151MW23_ALLMI</name>
<dbReference type="STRING" id="8496.A0A151MW23"/>
<evidence type="ECO:0000313" key="1">
    <source>
        <dbReference type="EMBL" id="KYO28746.1"/>
    </source>
</evidence>
<keyword evidence="2" id="KW-1185">Reference proteome</keyword>
<sequence>MMVVKLPLLGKKCDTIISVYTPTITNSNEVKNQFYDDFHSMIAAVLEFDCLILLGNFNARICSNNQAWYDVIGKHRIGSCNSSGLLLLRLCTEHKLLVINTVFHLPNQKKTL</sequence>
<dbReference type="Gene3D" id="3.60.10.10">
    <property type="entry name" value="Endonuclease/exonuclease/phosphatase"/>
    <property type="match status" value="1"/>
</dbReference>
<evidence type="ECO:0008006" key="3">
    <source>
        <dbReference type="Google" id="ProtNLM"/>
    </source>
</evidence>
<dbReference type="InterPro" id="IPR027124">
    <property type="entry name" value="Swc5/CFDP1/2"/>
</dbReference>
<organism evidence="1 2">
    <name type="scientific">Alligator mississippiensis</name>
    <name type="common">American alligator</name>
    <dbReference type="NCBI Taxonomy" id="8496"/>
    <lineage>
        <taxon>Eukaryota</taxon>
        <taxon>Metazoa</taxon>
        <taxon>Chordata</taxon>
        <taxon>Craniata</taxon>
        <taxon>Vertebrata</taxon>
        <taxon>Euteleostomi</taxon>
        <taxon>Archelosauria</taxon>
        <taxon>Archosauria</taxon>
        <taxon>Crocodylia</taxon>
        <taxon>Alligatoridae</taxon>
        <taxon>Alligatorinae</taxon>
        <taxon>Alligator</taxon>
    </lineage>
</organism>
<gene>
    <name evidence="1" type="ORF">Y1Q_0004409</name>
</gene>
<dbReference type="PANTHER" id="PTHR23227:SF84">
    <property type="entry name" value="ENDONUCLEASE_EXONUCLEASE_PHOSPHATASE DOMAIN-CONTAINING PROTEIN"/>
    <property type="match status" value="1"/>
</dbReference>
<dbReference type="AlphaFoldDB" id="A0A151MW23"/>
<dbReference type="SUPFAM" id="SSF56219">
    <property type="entry name" value="DNase I-like"/>
    <property type="match status" value="1"/>
</dbReference>
<dbReference type="InterPro" id="IPR036691">
    <property type="entry name" value="Endo/exonu/phosph_ase_sf"/>
</dbReference>
<dbReference type="PANTHER" id="PTHR23227">
    <property type="entry name" value="BUCENTAUR RELATED"/>
    <property type="match status" value="1"/>
</dbReference>
<accession>A0A151MW23</accession>
<dbReference type="Proteomes" id="UP000050525">
    <property type="component" value="Unassembled WGS sequence"/>
</dbReference>
<evidence type="ECO:0000313" key="2">
    <source>
        <dbReference type="Proteomes" id="UP000050525"/>
    </source>
</evidence>